<sequence length="193" mass="20346">MRHLNRLAALALSVSMGISGCAFAPASSASSETVSSTYEKDMDNGETFSAESADSEETSIDDTGAVSLSPSEQSSETEEENDSETDSERAAAFAQKIKKAVATADLEGFADLCGYPVYISLESGDGRELETRDDLIALGSETLFTQKMKDTIAAVQESQLDTYGAGVMMGENGTVVFNDVNGTMMITGINLSD</sequence>
<gene>
    <name evidence="3" type="ORF">ERS852407_05559</name>
</gene>
<organism evidence="3 4">
    <name type="scientific">Hungatella hathewayi</name>
    <dbReference type="NCBI Taxonomy" id="154046"/>
    <lineage>
        <taxon>Bacteria</taxon>
        <taxon>Bacillati</taxon>
        <taxon>Bacillota</taxon>
        <taxon>Clostridia</taxon>
        <taxon>Lachnospirales</taxon>
        <taxon>Lachnospiraceae</taxon>
        <taxon>Hungatella</taxon>
    </lineage>
</organism>
<protein>
    <submittedName>
        <fullName evidence="3">Uncharacterized protein</fullName>
    </submittedName>
</protein>
<feature type="chain" id="PRO_5039178547" evidence="2">
    <location>
        <begin position="25"/>
        <end position="193"/>
    </location>
</feature>
<evidence type="ECO:0000313" key="4">
    <source>
        <dbReference type="Proteomes" id="UP000095651"/>
    </source>
</evidence>
<keyword evidence="2" id="KW-0732">Signal</keyword>
<evidence type="ECO:0000313" key="3">
    <source>
        <dbReference type="EMBL" id="CUP29860.1"/>
    </source>
</evidence>
<name>A0A174M752_9FIRM</name>
<dbReference type="EMBL" id="CYZE01000024">
    <property type="protein sequence ID" value="CUP29860.1"/>
    <property type="molecule type" value="Genomic_DNA"/>
</dbReference>
<evidence type="ECO:0000256" key="1">
    <source>
        <dbReference type="SAM" id="MobiDB-lite"/>
    </source>
</evidence>
<feature type="compositionally biased region" description="Acidic residues" evidence="1">
    <location>
        <begin position="75"/>
        <end position="85"/>
    </location>
</feature>
<dbReference type="PROSITE" id="PS51257">
    <property type="entry name" value="PROKAR_LIPOPROTEIN"/>
    <property type="match status" value="1"/>
</dbReference>
<dbReference type="RefSeq" id="WP_055660130.1">
    <property type="nucleotide sequence ID" value="NZ_CABIXC010000024.1"/>
</dbReference>
<dbReference type="Proteomes" id="UP000095651">
    <property type="component" value="Unassembled WGS sequence"/>
</dbReference>
<dbReference type="AlphaFoldDB" id="A0A174M752"/>
<accession>A0A174M752</accession>
<feature type="region of interest" description="Disordered" evidence="1">
    <location>
        <begin position="29"/>
        <end position="90"/>
    </location>
</feature>
<proteinExistence type="predicted"/>
<reference evidence="3 4" key="1">
    <citation type="submission" date="2015-09" db="EMBL/GenBank/DDBJ databases">
        <authorList>
            <consortium name="Pathogen Informatics"/>
        </authorList>
    </citation>
    <scope>NUCLEOTIDE SEQUENCE [LARGE SCALE GENOMIC DNA]</scope>
    <source>
        <strain evidence="3 4">2789STDY5608850</strain>
    </source>
</reference>
<feature type="signal peptide" evidence="2">
    <location>
        <begin position="1"/>
        <end position="24"/>
    </location>
</feature>
<evidence type="ECO:0000256" key="2">
    <source>
        <dbReference type="SAM" id="SignalP"/>
    </source>
</evidence>